<dbReference type="NCBIfam" id="TIGR00737">
    <property type="entry name" value="nifR3_yhdG"/>
    <property type="match status" value="1"/>
</dbReference>
<evidence type="ECO:0000256" key="12">
    <source>
        <dbReference type="PIRNR" id="PIRNR006621"/>
    </source>
</evidence>
<evidence type="ECO:0000256" key="14">
    <source>
        <dbReference type="PIRSR" id="PIRSR006621-2"/>
    </source>
</evidence>
<keyword evidence="4 12" id="KW-0285">Flavoprotein</keyword>
<dbReference type="GO" id="GO:0050660">
    <property type="term" value="F:flavin adenine dinucleotide binding"/>
    <property type="evidence" value="ECO:0007669"/>
    <property type="project" value="InterPro"/>
</dbReference>
<keyword evidence="5 12" id="KW-0288">FMN</keyword>
<evidence type="ECO:0000256" key="9">
    <source>
        <dbReference type="ARBA" id="ARBA00023002"/>
    </source>
</evidence>
<feature type="active site" description="Proton donor" evidence="13">
    <location>
        <position position="157"/>
    </location>
</feature>
<evidence type="ECO:0000259" key="15">
    <source>
        <dbReference type="Pfam" id="PF01207"/>
    </source>
</evidence>
<comment type="function">
    <text evidence="2 12">Catalyzes the synthesis of 5,6-dihydrouridine (D), a modified base found in the D-loop of most tRNAs, via the reduction of the C5-C6 double bond in target uridines.</text>
</comment>
<name>A0A7W6EH17_9HYPH</name>
<dbReference type="InterPro" id="IPR018517">
    <property type="entry name" value="tRNA_hU_synthase_CS"/>
</dbReference>
<keyword evidence="7" id="KW-0521">NADP</keyword>
<dbReference type="InterPro" id="IPR035587">
    <property type="entry name" value="DUS-like_FMN-bd"/>
</dbReference>
<proteinExistence type="inferred from homology"/>
<comment type="similarity">
    <text evidence="12">Belongs to the dus family.</text>
</comment>
<accession>A0A7W6EH17</accession>
<dbReference type="CDD" id="cd02801">
    <property type="entry name" value="DUS_like_FMN"/>
    <property type="match status" value="1"/>
</dbReference>
<evidence type="ECO:0000256" key="8">
    <source>
        <dbReference type="ARBA" id="ARBA00022884"/>
    </source>
</evidence>
<dbReference type="InterPro" id="IPR004652">
    <property type="entry name" value="DusB-like"/>
</dbReference>
<sequence>MTACIAGIRVVGDPRARRNTREDAWHGAKMVASKREWLFFCTAMMNKDSISDPAGATSLAIGDIAIGGRAFLAPMSGITDIGMRRVAMRFGASLVVSEMVASDDLAAGDEEARTRAEGEGVTPHMVQLAGCDPRWMAEGARVAEAAGAQIIDINMGCPAKRVTGGWSGSALMRDLDHAVTLIEATVAAVSVPVTLKMRLGWDHDSLNAPELARRAAQAGARMITVHGRTRQQFYKGQADWRAVAAVRAAIPGVPLVVNGDIATEDDARAALASSGADAVMVGRAALGQPWRVGAIARALGGGAVGAPPHDQRLAGAVEHYETLLSTYGQRMGVRHARKHLAGYAEDAIAGPAPAVDAAEAVRLRARIVVSEDPAEVILILRKLYGHADASLAA</sequence>
<dbReference type="GO" id="GO:0017150">
    <property type="term" value="F:tRNA dihydrouridine synthase activity"/>
    <property type="evidence" value="ECO:0007669"/>
    <property type="project" value="InterPro"/>
</dbReference>
<feature type="binding site" evidence="14">
    <location>
        <position position="127"/>
    </location>
    <ligand>
        <name>FMN</name>
        <dbReference type="ChEBI" id="CHEBI:58210"/>
    </ligand>
</feature>
<keyword evidence="9 12" id="KW-0560">Oxidoreductase</keyword>
<keyword evidence="17" id="KW-1185">Reference proteome</keyword>
<dbReference type="Gene3D" id="3.20.20.70">
    <property type="entry name" value="Aldolase class I"/>
    <property type="match status" value="1"/>
</dbReference>
<evidence type="ECO:0000256" key="1">
    <source>
        <dbReference type="ARBA" id="ARBA00001917"/>
    </source>
</evidence>
<evidence type="ECO:0000256" key="7">
    <source>
        <dbReference type="ARBA" id="ARBA00022857"/>
    </source>
</evidence>
<keyword evidence="3" id="KW-0820">tRNA-binding</keyword>
<dbReference type="EC" id="1.3.1.-" evidence="12"/>
<feature type="domain" description="DUS-like FMN-binding" evidence="15">
    <location>
        <begin position="72"/>
        <end position="346"/>
    </location>
</feature>
<evidence type="ECO:0000313" key="16">
    <source>
        <dbReference type="EMBL" id="MBB3809422.1"/>
    </source>
</evidence>
<dbReference type="Proteomes" id="UP000537592">
    <property type="component" value="Unassembled WGS sequence"/>
</dbReference>
<comment type="catalytic activity">
    <reaction evidence="10">
        <text>a 5,6-dihydrouridine in tRNA + NADP(+) = a uridine in tRNA + NADPH + H(+)</text>
        <dbReference type="Rhea" id="RHEA:23624"/>
        <dbReference type="Rhea" id="RHEA-COMP:13339"/>
        <dbReference type="Rhea" id="RHEA-COMP:13887"/>
        <dbReference type="ChEBI" id="CHEBI:15378"/>
        <dbReference type="ChEBI" id="CHEBI:57783"/>
        <dbReference type="ChEBI" id="CHEBI:58349"/>
        <dbReference type="ChEBI" id="CHEBI:65315"/>
        <dbReference type="ChEBI" id="CHEBI:74443"/>
    </reaction>
</comment>
<keyword evidence="6 12" id="KW-0819">tRNA processing</keyword>
<comment type="cofactor">
    <cofactor evidence="1 12 14">
        <name>FMN</name>
        <dbReference type="ChEBI" id="CHEBI:58210"/>
    </cofactor>
</comment>
<keyword evidence="14" id="KW-0547">Nucleotide-binding</keyword>
<keyword evidence="8" id="KW-0694">RNA-binding</keyword>
<reference evidence="16 17" key="1">
    <citation type="submission" date="2020-08" db="EMBL/GenBank/DDBJ databases">
        <title>Genomic Encyclopedia of Type Strains, Phase IV (KMG-IV): sequencing the most valuable type-strain genomes for metagenomic binning, comparative biology and taxonomic classification.</title>
        <authorList>
            <person name="Goeker M."/>
        </authorList>
    </citation>
    <scope>NUCLEOTIDE SEQUENCE [LARGE SCALE GENOMIC DNA]</scope>
    <source>
        <strain evidence="16 17">DSM 28760</strain>
    </source>
</reference>
<evidence type="ECO:0000256" key="3">
    <source>
        <dbReference type="ARBA" id="ARBA00022555"/>
    </source>
</evidence>
<dbReference type="PANTHER" id="PTHR45846">
    <property type="entry name" value="TRNA-DIHYDROURIDINE(47) SYNTHASE [NAD(P)(+)]-LIKE"/>
    <property type="match status" value="1"/>
</dbReference>
<dbReference type="InterPro" id="IPR013785">
    <property type="entry name" value="Aldolase_TIM"/>
</dbReference>
<dbReference type="Gene3D" id="1.10.1200.80">
    <property type="entry name" value="Putative flavin oxidoreducatase, domain 2"/>
    <property type="match status" value="1"/>
</dbReference>
<organism evidence="16 17">
    <name type="scientific">Pseudochelatococcus contaminans</name>
    <dbReference type="NCBI Taxonomy" id="1538103"/>
    <lineage>
        <taxon>Bacteria</taxon>
        <taxon>Pseudomonadati</taxon>
        <taxon>Pseudomonadota</taxon>
        <taxon>Alphaproteobacteria</taxon>
        <taxon>Hyphomicrobiales</taxon>
        <taxon>Chelatococcaceae</taxon>
        <taxon>Pseudochelatococcus</taxon>
    </lineage>
</organism>
<dbReference type="SUPFAM" id="SSF51395">
    <property type="entry name" value="FMN-linked oxidoreductases"/>
    <property type="match status" value="1"/>
</dbReference>
<evidence type="ECO:0000256" key="11">
    <source>
        <dbReference type="ARBA" id="ARBA00048802"/>
    </source>
</evidence>
<feature type="binding site" evidence="14">
    <location>
        <position position="196"/>
    </location>
    <ligand>
        <name>FMN</name>
        <dbReference type="ChEBI" id="CHEBI:58210"/>
    </ligand>
</feature>
<dbReference type="PROSITE" id="PS01136">
    <property type="entry name" value="UPF0034"/>
    <property type="match status" value="1"/>
</dbReference>
<dbReference type="GO" id="GO:0000049">
    <property type="term" value="F:tRNA binding"/>
    <property type="evidence" value="ECO:0007669"/>
    <property type="project" value="UniProtKB-KW"/>
</dbReference>
<dbReference type="PANTHER" id="PTHR45846:SF1">
    <property type="entry name" value="TRNA-DIHYDROURIDINE(47) SYNTHASE [NAD(P)(+)]-LIKE"/>
    <property type="match status" value="1"/>
</dbReference>
<evidence type="ECO:0000256" key="6">
    <source>
        <dbReference type="ARBA" id="ARBA00022694"/>
    </source>
</evidence>
<evidence type="ECO:0000256" key="4">
    <source>
        <dbReference type="ARBA" id="ARBA00022630"/>
    </source>
</evidence>
<feature type="binding site" evidence="14">
    <location>
        <begin position="282"/>
        <end position="283"/>
    </location>
    <ligand>
        <name>FMN</name>
        <dbReference type="ChEBI" id="CHEBI:58210"/>
    </ligand>
</feature>
<dbReference type="InterPro" id="IPR024036">
    <property type="entry name" value="tRNA-dHydroUridine_Synthase_C"/>
</dbReference>
<dbReference type="InterPro" id="IPR001269">
    <property type="entry name" value="DUS_fam"/>
</dbReference>
<evidence type="ECO:0000256" key="10">
    <source>
        <dbReference type="ARBA" id="ARBA00048205"/>
    </source>
</evidence>
<dbReference type="Pfam" id="PF01207">
    <property type="entry name" value="Dus"/>
    <property type="match status" value="1"/>
</dbReference>
<evidence type="ECO:0000256" key="5">
    <source>
        <dbReference type="ARBA" id="ARBA00022643"/>
    </source>
</evidence>
<dbReference type="AlphaFoldDB" id="A0A7W6EH17"/>
<gene>
    <name evidence="16" type="ORF">FHS81_001504</name>
</gene>
<comment type="caution">
    <text evidence="16">The sequence shown here is derived from an EMBL/GenBank/DDBJ whole genome shotgun (WGS) entry which is preliminary data.</text>
</comment>
<feature type="binding site" evidence="14">
    <location>
        <position position="226"/>
    </location>
    <ligand>
        <name>FMN</name>
        <dbReference type="ChEBI" id="CHEBI:58210"/>
    </ligand>
</feature>
<dbReference type="PIRSF" id="PIRSF006621">
    <property type="entry name" value="Dus"/>
    <property type="match status" value="1"/>
</dbReference>
<comment type="catalytic activity">
    <reaction evidence="11">
        <text>a 5,6-dihydrouridine in tRNA + NAD(+) = a uridine in tRNA + NADH + H(+)</text>
        <dbReference type="Rhea" id="RHEA:54452"/>
        <dbReference type="Rhea" id="RHEA-COMP:13339"/>
        <dbReference type="Rhea" id="RHEA-COMP:13887"/>
        <dbReference type="ChEBI" id="CHEBI:15378"/>
        <dbReference type="ChEBI" id="CHEBI:57540"/>
        <dbReference type="ChEBI" id="CHEBI:57945"/>
        <dbReference type="ChEBI" id="CHEBI:65315"/>
        <dbReference type="ChEBI" id="CHEBI:74443"/>
    </reaction>
</comment>
<evidence type="ECO:0000256" key="2">
    <source>
        <dbReference type="ARBA" id="ARBA00002790"/>
    </source>
</evidence>
<protein>
    <recommendedName>
        <fullName evidence="12">tRNA-dihydrouridine synthase</fullName>
        <ecNumber evidence="12">1.3.1.-</ecNumber>
    </recommendedName>
</protein>
<dbReference type="EMBL" id="JACICC010000003">
    <property type="protein sequence ID" value="MBB3809422.1"/>
    <property type="molecule type" value="Genomic_DNA"/>
</dbReference>
<evidence type="ECO:0000256" key="13">
    <source>
        <dbReference type="PIRSR" id="PIRSR006621-1"/>
    </source>
</evidence>
<evidence type="ECO:0000313" key="17">
    <source>
        <dbReference type="Proteomes" id="UP000537592"/>
    </source>
</evidence>